<feature type="compositionally biased region" description="Polar residues" evidence="1">
    <location>
        <begin position="137"/>
        <end position="160"/>
    </location>
</feature>
<dbReference type="AlphaFoldDB" id="A0A400T6D0"/>
<dbReference type="Proteomes" id="UP000409545">
    <property type="component" value="Unassembled WGS sequence"/>
</dbReference>
<evidence type="ECO:0000313" key="4">
    <source>
        <dbReference type="Proteomes" id="UP000352088"/>
    </source>
</evidence>
<reference evidence="2 5" key="1">
    <citation type="submission" date="2018-05" db="EMBL/GenBank/DDBJ databases">
        <authorList>
            <consortium name="NARMS: The National Antimicrobial Resistance Monitoring System"/>
        </authorList>
    </citation>
    <scope>NUCLEOTIDE SEQUENCE [LARGE SCALE GENOMIC DNA]</scope>
    <source>
        <strain evidence="3 4">CVM N17C548</strain>
        <strain evidence="2 5">FSIS1711007</strain>
    </source>
</reference>
<feature type="region of interest" description="Disordered" evidence="1">
    <location>
        <begin position="125"/>
        <end position="160"/>
    </location>
</feature>
<organism evidence="2 5">
    <name type="scientific">Campylobacter coli</name>
    <dbReference type="NCBI Taxonomy" id="195"/>
    <lineage>
        <taxon>Bacteria</taxon>
        <taxon>Pseudomonadati</taxon>
        <taxon>Campylobacterota</taxon>
        <taxon>Epsilonproteobacteria</taxon>
        <taxon>Campylobacterales</taxon>
        <taxon>Campylobacteraceae</taxon>
        <taxon>Campylobacter</taxon>
    </lineage>
</organism>
<dbReference type="RefSeq" id="WP_002801292.1">
    <property type="nucleotide sequence ID" value="NZ_CP017866.1"/>
</dbReference>
<evidence type="ECO:0000256" key="1">
    <source>
        <dbReference type="SAM" id="MobiDB-lite"/>
    </source>
</evidence>
<sequence>MSDKELEIFELCERLSKLLGDKEAIADLKKLYTNHPEMFKDMQEVSNTIKEVVKEPELIIKNPRPKNEKDFIAVKHLQDKKQKIGDIGIRNDSGTNTIFHANISSNRNFKRLAKKEQAVTGEAVHSLHTSRPAELGGNNQELSGANAHSVTANSIIPQQNKSANDFKAKLKEFDAKGKNHIQTKEKER</sequence>
<evidence type="ECO:0000313" key="3">
    <source>
        <dbReference type="EMBL" id="EAL6851536.1"/>
    </source>
</evidence>
<protein>
    <recommendedName>
        <fullName evidence="6">Cpp33</fullName>
    </recommendedName>
</protein>
<comment type="caution">
    <text evidence="2">The sequence shown here is derived from an EMBL/GenBank/DDBJ whole genome shotgun (WGS) entry which is preliminary data.</text>
</comment>
<accession>A0A400T6D0</accession>
<dbReference type="EMBL" id="AACGUZ010000021">
    <property type="protein sequence ID" value="EAK5104318.1"/>
    <property type="molecule type" value="Genomic_DNA"/>
</dbReference>
<dbReference type="Proteomes" id="UP000352088">
    <property type="component" value="Unassembled WGS sequence"/>
</dbReference>
<name>A0A400T6D0_CAMCO</name>
<gene>
    <name evidence="2" type="ORF">B9Q54_08610</name>
    <name evidence="3" type="ORF">DSX26_08745</name>
</gene>
<dbReference type="EMBL" id="AACQHW010000012">
    <property type="protein sequence ID" value="EAL6851536.1"/>
    <property type="molecule type" value="Genomic_DNA"/>
</dbReference>
<evidence type="ECO:0000313" key="5">
    <source>
        <dbReference type="Proteomes" id="UP000409545"/>
    </source>
</evidence>
<evidence type="ECO:0000313" key="2">
    <source>
        <dbReference type="EMBL" id="EAK5104318.1"/>
    </source>
</evidence>
<proteinExistence type="predicted"/>
<evidence type="ECO:0008006" key="6">
    <source>
        <dbReference type="Google" id="ProtNLM"/>
    </source>
</evidence>